<keyword evidence="1" id="KW-0677">Repeat</keyword>
<gene>
    <name evidence="5" type="ORF">CDEB00056_LOCUS2047</name>
</gene>
<dbReference type="InterPro" id="IPR036770">
    <property type="entry name" value="Ankyrin_rpt-contain_sf"/>
</dbReference>
<evidence type="ECO:0000256" key="3">
    <source>
        <dbReference type="PROSITE-ProRule" id="PRU00023"/>
    </source>
</evidence>
<name>A0A7S3PVT5_9STRA</name>
<accession>A0A7S3PVT5</accession>
<protein>
    <recommendedName>
        <fullName evidence="6">Ankyrin repeat domain-containing protein</fullName>
    </recommendedName>
</protein>
<evidence type="ECO:0000256" key="4">
    <source>
        <dbReference type="SAM" id="SignalP"/>
    </source>
</evidence>
<evidence type="ECO:0000256" key="1">
    <source>
        <dbReference type="ARBA" id="ARBA00022737"/>
    </source>
</evidence>
<dbReference type="Pfam" id="PF12796">
    <property type="entry name" value="Ank_2"/>
    <property type="match status" value="1"/>
</dbReference>
<sequence length="456" mass="51685">MTLKIGLSIMMIFRISDSCAMINAQSEEGGLPEYGYDVSWPMLKESVTTNYPWLPHNVDPENNPTPEEYKGMDIQHLGNRQTLFEEYIQGCRDYWSADERKAQEGDCDHFEEQRLDHNVDQPISMVNFTDVGYKKIKVPANLFNLLSNFWNENKNNEVDEFWVPGSCFLNYWASSVKMVNVQDYSIGGGGKLLEELWGSTVETISEWTGMRLVPSSIYGIRVYKEGAILSSHVDRLPLISSAIINVAQDVKEDWPLEVIGHDGIARNITIQPGEMILYESHSVIHGRPFPLKGKYYANVFIHFEPDPYEAYKEGLPNYILEGSIEAKRFRDGEYAGEIPSPNAAVLHQGSRDWGAHISHDAAGDGELEVLKKIAEEDSSKLHIPDDNGWFPIHEAARGGHLEVVKFLTENGADINVRTHEGKGFSVLSIFEQFWKDDHPLYDHLVEAGAYEMQPEL</sequence>
<dbReference type="Gene3D" id="1.25.40.20">
    <property type="entry name" value="Ankyrin repeat-containing domain"/>
    <property type="match status" value="1"/>
</dbReference>
<keyword evidence="4" id="KW-0732">Signal</keyword>
<evidence type="ECO:0008006" key="6">
    <source>
        <dbReference type="Google" id="ProtNLM"/>
    </source>
</evidence>
<dbReference type="SUPFAM" id="SSF48403">
    <property type="entry name" value="Ankyrin repeat"/>
    <property type="match status" value="1"/>
</dbReference>
<feature type="signal peptide" evidence="4">
    <location>
        <begin position="1"/>
        <end position="18"/>
    </location>
</feature>
<proteinExistence type="predicted"/>
<feature type="repeat" description="ANK" evidence="3">
    <location>
        <begin position="387"/>
        <end position="419"/>
    </location>
</feature>
<feature type="chain" id="PRO_5031388494" description="Ankyrin repeat domain-containing protein" evidence="4">
    <location>
        <begin position="19"/>
        <end position="456"/>
    </location>
</feature>
<dbReference type="PROSITE" id="PS50088">
    <property type="entry name" value="ANK_REPEAT"/>
    <property type="match status" value="1"/>
</dbReference>
<organism evidence="5">
    <name type="scientific">Chaetoceros debilis</name>
    <dbReference type="NCBI Taxonomy" id="122233"/>
    <lineage>
        <taxon>Eukaryota</taxon>
        <taxon>Sar</taxon>
        <taxon>Stramenopiles</taxon>
        <taxon>Ochrophyta</taxon>
        <taxon>Bacillariophyta</taxon>
        <taxon>Coscinodiscophyceae</taxon>
        <taxon>Chaetocerotophycidae</taxon>
        <taxon>Chaetocerotales</taxon>
        <taxon>Chaetocerotaceae</taxon>
        <taxon>Chaetoceros</taxon>
    </lineage>
</organism>
<dbReference type="SMART" id="SM00248">
    <property type="entry name" value="ANK"/>
    <property type="match status" value="1"/>
</dbReference>
<dbReference type="PROSITE" id="PS50297">
    <property type="entry name" value="ANK_REP_REGION"/>
    <property type="match status" value="1"/>
</dbReference>
<reference evidence="5" key="1">
    <citation type="submission" date="2021-01" db="EMBL/GenBank/DDBJ databases">
        <authorList>
            <person name="Corre E."/>
            <person name="Pelletier E."/>
            <person name="Niang G."/>
            <person name="Scheremetjew M."/>
            <person name="Finn R."/>
            <person name="Kale V."/>
            <person name="Holt S."/>
            <person name="Cochrane G."/>
            <person name="Meng A."/>
            <person name="Brown T."/>
            <person name="Cohen L."/>
        </authorList>
    </citation>
    <scope>NUCLEOTIDE SEQUENCE</scope>
    <source>
        <strain evidence="5">MM31A-1</strain>
    </source>
</reference>
<evidence type="ECO:0000313" key="5">
    <source>
        <dbReference type="EMBL" id="CAE0457206.1"/>
    </source>
</evidence>
<dbReference type="PANTHER" id="PTHR24171">
    <property type="entry name" value="ANKYRIN REPEAT DOMAIN-CONTAINING PROTEIN 39-RELATED"/>
    <property type="match status" value="1"/>
</dbReference>
<keyword evidence="2 3" id="KW-0040">ANK repeat</keyword>
<dbReference type="EMBL" id="HBIO01003005">
    <property type="protein sequence ID" value="CAE0457206.1"/>
    <property type="molecule type" value="Transcribed_RNA"/>
</dbReference>
<evidence type="ECO:0000256" key="2">
    <source>
        <dbReference type="ARBA" id="ARBA00023043"/>
    </source>
</evidence>
<dbReference type="AlphaFoldDB" id="A0A7S3PVT5"/>
<dbReference type="InterPro" id="IPR002110">
    <property type="entry name" value="Ankyrin_rpt"/>
</dbReference>